<evidence type="ECO:0000256" key="2">
    <source>
        <dbReference type="ARBA" id="ARBA00022670"/>
    </source>
</evidence>
<evidence type="ECO:0000259" key="8">
    <source>
        <dbReference type="Pfam" id="PF01551"/>
    </source>
</evidence>
<keyword evidence="5" id="KW-0862">Zinc</keyword>
<keyword evidence="4" id="KW-0378">Hydrolase</keyword>
<evidence type="ECO:0000313" key="10">
    <source>
        <dbReference type="Proteomes" id="UP001143309"/>
    </source>
</evidence>
<evidence type="ECO:0000256" key="4">
    <source>
        <dbReference type="ARBA" id="ARBA00022801"/>
    </source>
</evidence>
<reference evidence="9" key="1">
    <citation type="journal article" date="2014" name="Int. J. Syst. Evol. Microbiol.">
        <title>Complete genome sequence of Corynebacterium casei LMG S-19264T (=DSM 44701T), isolated from a smear-ripened cheese.</title>
        <authorList>
            <consortium name="US DOE Joint Genome Institute (JGI-PGF)"/>
            <person name="Walter F."/>
            <person name="Albersmeier A."/>
            <person name="Kalinowski J."/>
            <person name="Ruckert C."/>
        </authorList>
    </citation>
    <scope>NUCLEOTIDE SEQUENCE</scope>
    <source>
        <strain evidence="9">VKM B-2748</strain>
    </source>
</reference>
<proteinExistence type="predicted"/>
<dbReference type="GO" id="GO:0006508">
    <property type="term" value="P:proteolysis"/>
    <property type="evidence" value="ECO:0007669"/>
    <property type="project" value="UniProtKB-KW"/>
</dbReference>
<dbReference type="InterPro" id="IPR016047">
    <property type="entry name" value="M23ase_b-sheet_dom"/>
</dbReference>
<dbReference type="InterPro" id="IPR011055">
    <property type="entry name" value="Dup_hybrid_motif"/>
</dbReference>
<dbReference type="Proteomes" id="UP001143309">
    <property type="component" value="Unassembled WGS sequence"/>
</dbReference>
<dbReference type="EMBL" id="BSFL01000004">
    <property type="protein sequence ID" value="GLK81638.1"/>
    <property type="molecule type" value="Genomic_DNA"/>
</dbReference>
<dbReference type="Gene3D" id="3.10.450.350">
    <property type="match status" value="1"/>
</dbReference>
<dbReference type="AlphaFoldDB" id="A0A9W6JUE4"/>
<sequence length="666" mass="70311">MNAGRAQRSHTPGPAAIELGVEPPLRIGAGDEGPPDPRAVSFRWLAGTVLTGMAGAGLLGGAIYSTLESETRGADAPRLLAMVARPDGERLSAGSRKGDRLTPDAETVSARQVIRVSAITRHGAREVVKMRPFVRVSASLARQPTDRASEVPPFDPLKVLAEAPQARAATPTDSDGDLSFVVSDLGGRRMDADEGPTVPPVEVRARVREAAAFEMASRFEPTTQLPPGAQSRLAYAAESMAAAIGTPFDGRAAANVTLVAKSAPTPDLGAAGPGERAIQITADGALEAALVDLAGAAPDDARAIARRFAGRDGYGLAGVKAGQRLKVLMGRSAAPGLNRLQPVRASLFESSGEHVGSVALSDQGDYVAIADMDDFADEPSAEEIADEVARPGTPSRMRLYNGLYEAALRNQVPKGVIDEMVRIVSYDVDFNRPVGAGDSFEVFYGADDELNGEGEVAYMALSLAGEQRRFFRYLTEDDGLADYYDETGKSAKKFLMRKPMNGGVMRSGFGFRRHPVLGYSKMHTGVDWSAPVGTPIVASGNGTVEKAGWASGYGRQVVLQHANGYETTYNHMSAIGRGVTPGSKVRQGQVIGFVGSTGLSTGAHLHYEVLVNGRFVNPMKVKLPRGRELDGEMLVGFQRERERIEGLLGRGGSANATRAASVAQGG</sequence>
<gene>
    <name evidence="9" type="ORF">GCM10008174_33790</name>
</gene>
<dbReference type="Gene3D" id="2.70.70.10">
    <property type="entry name" value="Glucose Permease (Domain IIA)"/>
    <property type="match status" value="1"/>
</dbReference>
<accession>A0A9W6JUE4</accession>
<dbReference type="InterPro" id="IPR050570">
    <property type="entry name" value="Cell_wall_metabolism_enzyme"/>
</dbReference>
<evidence type="ECO:0000256" key="5">
    <source>
        <dbReference type="ARBA" id="ARBA00022833"/>
    </source>
</evidence>
<keyword evidence="2" id="KW-0645">Protease</keyword>
<name>A0A9W6JUE4_9HYPH</name>
<dbReference type="RefSeq" id="WP_271202111.1">
    <property type="nucleotide sequence ID" value="NZ_BSFL01000004.1"/>
</dbReference>
<dbReference type="CDD" id="cd12797">
    <property type="entry name" value="M23_peptidase"/>
    <property type="match status" value="1"/>
</dbReference>
<keyword evidence="3" id="KW-0479">Metal-binding</keyword>
<dbReference type="PANTHER" id="PTHR21666:SF288">
    <property type="entry name" value="CELL DIVISION PROTEIN YTFB"/>
    <property type="match status" value="1"/>
</dbReference>
<evidence type="ECO:0000256" key="6">
    <source>
        <dbReference type="ARBA" id="ARBA00023049"/>
    </source>
</evidence>
<evidence type="ECO:0000256" key="3">
    <source>
        <dbReference type="ARBA" id="ARBA00022723"/>
    </source>
</evidence>
<evidence type="ECO:0000256" key="7">
    <source>
        <dbReference type="SAM" id="MobiDB-lite"/>
    </source>
</evidence>
<protein>
    <submittedName>
        <fullName evidence="9">Membrane protein</fullName>
    </submittedName>
</protein>
<dbReference type="GO" id="GO:0004222">
    <property type="term" value="F:metalloendopeptidase activity"/>
    <property type="evidence" value="ECO:0007669"/>
    <property type="project" value="TreeGrafter"/>
</dbReference>
<keyword evidence="6" id="KW-0482">Metalloprotease</keyword>
<dbReference type="Pfam" id="PF01551">
    <property type="entry name" value="Peptidase_M23"/>
    <property type="match status" value="1"/>
</dbReference>
<dbReference type="PANTHER" id="PTHR21666">
    <property type="entry name" value="PEPTIDASE-RELATED"/>
    <property type="match status" value="1"/>
</dbReference>
<dbReference type="SUPFAM" id="SSF51261">
    <property type="entry name" value="Duplicated hybrid motif"/>
    <property type="match status" value="1"/>
</dbReference>
<evidence type="ECO:0000256" key="1">
    <source>
        <dbReference type="ARBA" id="ARBA00001947"/>
    </source>
</evidence>
<comment type="caution">
    <text evidence="9">The sequence shown here is derived from an EMBL/GenBank/DDBJ whole genome shotgun (WGS) entry which is preliminary data.</text>
</comment>
<feature type="region of interest" description="Disordered" evidence="7">
    <location>
        <begin position="1"/>
        <end position="34"/>
    </location>
</feature>
<evidence type="ECO:0000313" key="9">
    <source>
        <dbReference type="EMBL" id="GLK81638.1"/>
    </source>
</evidence>
<feature type="domain" description="M23ase beta-sheet core" evidence="8">
    <location>
        <begin position="521"/>
        <end position="618"/>
    </location>
</feature>
<organism evidence="9 10">
    <name type="scientific">Methylopila turkensis</name>
    <dbReference type="NCBI Taxonomy" id="1437816"/>
    <lineage>
        <taxon>Bacteria</taxon>
        <taxon>Pseudomonadati</taxon>
        <taxon>Pseudomonadota</taxon>
        <taxon>Alphaproteobacteria</taxon>
        <taxon>Hyphomicrobiales</taxon>
        <taxon>Methylopilaceae</taxon>
        <taxon>Methylopila</taxon>
    </lineage>
</organism>
<dbReference type="GO" id="GO:0046872">
    <property type="term" value="F:metal ion binding"/>
    <property type="evidence" value="ECO:0007669"/>
    <property type="project" value="UniProtKB-KW"/>
</dbReference>
<keyword evidence="10" id="KW-1185">Reference proteome</keyword>
<comment type="cofactor">
    <cofactor evidence="1">
        <name>Zn(2+)</name>
        <dbReference type="ChEBI" id="CHEBI:29105"/>
    </cofactor>
</comment>
<reference evidence="9" key="2">
    <citation type="submission" date="2023-01" db="EMBL/GenBank/DDBJ databases">
        <authorList>
            <person name="Sun Q."/>
            <person name="Evtushenko L."/>
        </authorList>
    </citation>
    <scope>NUCLEOTIDE SEQUENCE</scope>
    <source>
        <strain evidence="9">VKM B-2748</strain>
    </source>
</reference>